<proteinExistence type="predicted"/>
<protein>
    <submittedName>
        <fullName evidence="1">Lipase maturation factor</fullName>
    </submittedName>
</protein>
<name>A0A0N5DBD1_THECL</name>
<reference evidence="1" key="1">
    <citation type="submission" date="2017-02" db="UniProtKB">
        <authorList>
            <consortium name="WormBaseParasite"/>
        </authorList>
    </citation>
    <scope>IDENTIFICATION</scope>
</reference>
<accession>A0A0N5DBD1</accession>
<dbReference type="WBParaSite" id="TCLT_0001049301-mRNA-1">
    <property type="protein sequence ID" value="TCLT_0001049301-mRNA-1"/>
    <property type="gene ID" value="TCLT_0001049301"/>
</dbReference>
<organism evidence="1">
    <name type="scientific">Thelazia callipaeda</name>
    <name type="common">Oriental eyeworm</name>
    <name type="synonym">Parasitic nematode</name>
    <dbReference type="NCBI Taxonomy" id="103827"/>
    <lineage>
        <taxon>Eukaryota</taxon>
        <taxon>Metazoa</taxon>
        <taxon>Ecdysozoa</taxon>
        <taxon>Nematoda</taxon>
        <taxon>Chromadorea</taxon>
        <taxon>Rhabditida</taxon>
        <taxon>Spirurina</taxon>
        <taxon>Spiruromorpha</taxon>
        <taxon>Thelazioidea</taxon>
        <taxon>Thelaziidae</taxon>
        <taxon>Thelazia</taxon>
    </lineage>
</organism>
<evidence type="ECO:0000313" key="1">
    <source>
        <dbReference type="WBParaSite" id="TCLT_0001049301-mRNA-1"/>
    </source>
</evidence>
<dbReference type="AlphaFoldDB" id="A0A0N5DBD1"/>
<sequence length="119" mass="14096">LLLGALQDFFRVYFASTYSLSITCCALYQKNILYNVAAKNYETTSKQVAIPYLYSYRVPHLIFGNFDYWYSQRKKQFELHDFHILGFSVLPWYKDIPGTDKKFFAPKYERVSLTNSIFV</sequence>